<dbReference type="Proteomes" id="UP001168821">
    <property type="component" value="Unassembled WGS sequence"/>
</dbReference>
<proteinExistence type="predicted"/>
<keyword evidence="2" id="KW-1185">Reference proteome</keyword>
<evidence type="ECO:0000313" key="2">
    <source>
        <dbReference type="Proteomes" id="UP001168821"/>
    </source>
</evidence>
<name>A0AA38M9S4_9CUCU</name>
<reference evidence="1" key="1">
    <citation type="journal article" date="2023" name="G3 (Bethesda)">
        <title>Whole genome assemblies of Zophobas morio and Tenebrio molitor.</title>
        <authorList>
            <person name="Kaur S."/>
            <person name="Stinson S.A."/>
            <person name="diCenzo G.C."/>
        </authorList>
    </citation>
    <scope>NUCLEOTIDE SEQUENCE</scope>
    <source>
        <strain evidence="1">QUZm001</strain>
    </source>
</reference>
<protein>
    <submittedName>
        <fullName evidence="1">Uncharacterized protein</fullName>
    </submittedName>
</protein>
<gene>
    <name evidence="1" type="ORF">Zmor_020578</name>
</gene>
<dbReference type="AlphaFoldDB" id="A0AA38M9S4"/>
<accession>A0AA38M9S4</accession>
<dbReference type="EMBL" id="JALNTZ010000006">
    <property type="protein sequence ID" value="KAJ3648803.1"/>
    <property type="molecule type" value="Genomic_DNA"/>
</dbReference>
<sequence length="203" mass="22361">MPQGSENIVGMDLISCHGLTGDPVEKVIRLGNAEFILTQRSIESKPVKLIACQNVKVRGNAVRAEVKPGFSLGFIQSPHTPKTNLMIATALVSTHCDIAVRVANVFPKAMNIKSGDILTVCEPATKIFHHNEDLSDNNNEELKSNLKIPAIELGHLIKHQQKVAREFLQKHSEMFAFGQCSGRINMLQHRINTGDAQPIRQAP</sequence>
<comment type="caution">
    <text evidence="1">The sequence shown here is derived from an EMBL/GenBank/DDBJ whole genome shotgun (WGS) entry which is preliminary data.</text>
</comment>
<evidence type="ECO:0000313" key="1">
    <source>
        <dbReference type="EMBL" id="KAJ3648803.1"/>
    </source>
</evidence>
<organism evidence="1 2">
    <name type="scientific">Zophobas morio</name>
    <dbReference type="NCBI Taxonomy" id="2755281"/>
    <lineage>
        <taxon>Eukaryota</taxon>
        <taxon>Metazoa</taxon>
        <taxon>Ecdysozoa</taxon>
        <taxon>Arthropoda</taxon>
        <taxon>Hexapoda</taxon>
        <taxon>Insecta</taxon>
        <taxon>Pterygota</taxon>
        <taxon>Neoptera</taxon>
        <taxon>Endopterygota</taxon>
        <taxon>Coleoptera</taxon>
        <taxon>Polyphaga</taxon>
        <taxon>Cucujiformia</taxon>
        <taxon>Tenebrionidae</taxon>
        <taxon>Zophobas</taxon>
    </lineage>
</organism>